<dbReference type="EMBL" id="GBXM01098055">
    <property type="protein sequence ID" value="JAH10522.1"/>
    <property type="molecule type" value="Transcribed_RNA"/>
</dbReference>
<name>A0A0E9Q1X1_ANGAN</name>
<reference evidence="1" key="1">
    <citation type="submission" date="2014-11" db="EMBL/GenBank/DDBJ databases">
        <authorList>
            <person name="Amaro Gonzalez C."/>
        </authorList>
    </citation>
    <scope>NUCLEOTIDE SEQUENCE</scope>
</reference>
<organism evidence="1">
    <name type="scientific">Anguilla anguilla</name>
    <name type="common">European freshwater eel</name>
    <name type="synonym">Muraena anguilla</name>
    <dbReference type="NCBI Taxonomy" id="7936"/>
    <lineage>
        <taxon>Eukaryota</taxon>
        <taxon>Metazoa</taxon>
        <taxon>Chordata</taxon>
        <taxon>Craniata</taxon>
        <taxon>Vertebrata</taxon>
        <taxon>Euteleostomi</taxon>
        <taxon>Actinopterygii</taxon>
        <taxon>Neopterygii</taxon>
        <taxon>Teleostei</taxon>
        <taxon>Anguilliformes</taxon>
        <taxon>Anguillidae</taxon>
        <taxon>Anguilla</taxon>
    </lineage>
</organism>
<evidence type="ECO:0000313" key="1">
    <source>
        <dbReference type="EMBL" id="JAH10522.1"/>
    </source>
</evidence>
<reference evidence="1" key="2">
    <citation type="journal article" date="2015" name="Fish Shellfish Immunol.">
        <title>Early steps in the European eel (Anguilla anguilla)-Vibrio vulnificus interaction in the gills: Role of the RtxA13 toxin.</title>
        <authorList>
            <person name="Callol A."/>
            <person name="Pajuelo D."/>
            <person name="Ebbesson L."/>
            <person name="Teles M."/>
            <person name="MacKenzie S."/>
            <person name="Amaro C."/>
        </authorList>
    </citation>
    <scope>NUCLEOTIDE SEQUENCE</scope>
</reference>
<protein>
    <submittedName>
        <fullName evidence="1">Uncharacterized protein</fullName>
    </submittedName>
</protein>
<dbReference type="AlphaFoldDB" id="A0A0E9Q1X1"/>
<accession>A0A0E9Q1X1</accession>
<proteinExistence type="predicted"/>
<sequence length="17" mass="1972">MHLQSVANVRLRYDGVN</sequence>